<keyword evidence="2" id="KW-1185">Reference proteome</keyword>
<gene>
    <name evidence="1" type="ORF">MVEN_01181200</name>
</gene>
<reference evidence="1" key="1">
    <citation type="submission" date="2020-05" db="EMBL/GenBank/DDBJ databases">
        <title>Mycena genomes resolve the evolution of fungal bioluminescence.</title>
        <authorList>
            <person name="Tsai I.J."/>
        </authorList>
    </citation>
    <scope>NUCLEOTIDE SEQUENCE</scope>
    <source>
        <strain evidence="1">CCC161011</strain>
    </source>
</reference>
<keyword evidence="1" id="KW-0687">Ribonucleoprotein</keyword>
<protein>
    <submittedName>
        <fullName evidence="1">Small nuclear ribonucleoprotein Sm D1</fullName>
    </submittedName>
</protein>
<organism evidence="1 2">
    <name type="scientific">Mycena venus</name>
    <dbReference type="NCBI Taxonomy" id="2733690"/>
    <lineage>
        <taxon>Eukaryota</taxon>
        <taxon>Fungi</taxon>
        <taxon>Dikarya</taxon>
        <taxon>Basidiomycota</taxon>
        <taxon>Agaricomycotina</taxon>
        <taxon>Agaricomycetes</taxon>
        <taxon>Agaricomycetidae</taxon>
        <taxon>Agaricales</taxon>
        <taxon>Marasmiineae</taxon>
        <taxon>Mycenaceae</taxon>
        <taxon>Mycena</taxon>
    </lineage>
</organism>
<evidence type="ECO:0000313" key="1">
    <source>
        <dbReference type="EMBL" id="KAF7352180.1"/>
    </source>
</evidence>
<name>A0A8H7CVT5_9AGAR</name>
<proteinExistence type="predicted"/>
<sequence length="82" mass="9333">MHLKWPRGWDVLADDIEHAVRRPDDEPRRGHANEYPSQNCKITTRNCDPASLHALSIRGNNLCYFVLPDALLLDTLLVDAPN</sequence>
<comment type="caution">
    <text evidence="1">The sequence shown here is derived from an EMBL/GenBank/DDBJ whole genome shotgun (WGS) entry which is preliminary data.</text>
</comment>
<accession>A0A8H7CVT5</accession>
<evidence type="ECO:0000313" key="2">
    <source>
        <dbReference type="Proteomes" id="UP000620124"/>
    </source>
</evidence>
<dbReference type="GO" id="GO:1990904">
    <property type="term" value="C:ribonucleoprotein complex"/>
    <property type="evidence" value="ECO:0007669"/>
    <property type="project" value="UniProtKB-KW"/>
</dbReference>
<dbReference type="Gene3D" id="2.30.30.100">
    <property type="match status" value="1"/>
</dbReference>
<dbReference type="EMBL" id="JACAZI010000009">
    <property type="protein sequence ID" value="KAF7352180.1"/>
    <property type="molecule type" value="Genomic_DNA"/>
</dbReference>
<dbReference type="AlphaFoldDB" id="A0A8H7CVT5"/>
<dbReference type="Proteomes" id="UP000620124">
    <property type="component" value="Unassembled WGS sequence"/>
</dbReference>